<proteinExistence type="predicted"/>
<dbReference type="EnsemblMetazoa" id="PPA45523.1">
    <property type="protein sequence ID" value="PPA45523.1"/>
    <property type="gene ID" value="WBGene00283892"/>
</dbReference>
<dbReference type="Proteomes" id="UP000005239">
    <property type="component" value="Unassembled WGS sequence"/>
</dbReference>
<gene>
    <name evidence="1" type="primary">WBGene00283892</name>
</gene>
<protein>
    <submittedName>
        <fullName evidence="1">Uncharacterized protein</fullName>
    </submittedName>
</protein>
<accession>A0A2A6C2S8</accession>
<dbReference type="AlphaFoldDB" id="A0A2A6C2S8"/>
<keyword evidence="2" id="KW-1185">Reference proteome</keyword>
<evidence type="ECO:0000313" key="1">
    <source>
        <dbReference type="EnsemblMetazoa" id="PPA45523.1"/>
    </source>
</evidence>
<reference evidence="2" key="1">
    <citation type="journal article" date="2008" name="Nat. Genet.">
        <title>The Pristionchus pacificus genome provides a unique perspective on nematode lifestyle and parasitism.</title>
        <authorList>
            <person name="Dieterich C."/>
            <person name="Clifton S.W."/>
            <person name="Schuster L.N."/>
            <person name="Chinwalla A."/>
            <person name="Delehaunty K."/>
            <person name="Dinkelacker I."/>
            <person name="Fulton L."/>
            <person name="Fulton R."/>
            <person name="Godfrey J."/>
            <person name="Minx P."/>
            <person name="Mitreva M."/>
            <person name="Roeseler W."/>
            <person name="Tian H."/>
            <person name="Witte H."/>
            <person name="Yang S.P."/>
            <person name="Wilson R.K."/>
            <person name="Sommer R.J."/>
        </authorList>
    </citation>
    <scope>NUCLEOTIDE SEQUENCE [LARGE SCALE GENOMIC DNA]</scope>
    <source>
        <strain evidence="2">PS312</strain>
    </source>
</reference>
<reference evidence="1" key="2">
    <citation type="submission" date="2022-06" db="UniProtKB">
        <authorList>
            <consortium name="EnsemblMetazoa"/>
        </authorList>
    </citation>
    <scope>IDENTIFICATION</scope>
    <source>
        <strain evidence="1">PS312</strain>
    </source>
</reference>
<name>A0A2A6C2S8_PRIPA</name>
<evidence type="ECO:0000313" key="2">
    <source>
        <dbReference type="Proteomes" id="UP000005239"/>
    </source>
</evidence>
<sequence length="65" mass="7442">MNDRIPSVPQFGWEMESPGSRECAEQSEGGHGLRMKGDEITGETIHMNCNGYHRIQSNMKYQTKR</sequence>
<accession>A0A8R1V3K3</accession>
<organism evidence="1 2">
    <name type="scientific">Pristionchus pacificus</name>
    <name type="common">Parasitic nematode worm</name>
    <dbReference type="NCBI Taxonomy" id="54126"/>
    <lineage>
        <taxon>Eukaryota</taxon>
        <taxon>Metazoa</taxon>
        <taxon>Ecdysozoa</taxon>
        <taxon>Nematoda</taxon>
        <taxon>Chromadorea</taxon>
        <taxon>Rhabditida</taxon>
        <taxon>Rhabditina</taxon>
        <taxon>Diplogasteromorpha</taxon>
        <taxon>Diplogasteroidea</taxon>
        <taxon>Neodiplogasteridae</taxon>
        <taxon>Pristionchus</taxon>
    </lineage>
</organism>